<evidence type="ECO:0000256" key="1">
    <source>
        <dbReference type="ARBA" id="ARBA00023015"/>
    </source>
</evidence>
<evidence type="ECO:0000256" key="3">
    <source>
        <dbReference type="ARBA" id="ARBA00023163"/>
    </source>
</evidence>
<reference evidence="5 6" key="1">
    <citation type="submission" date="2019-12" db="EMBL/GenBank/DDBJ databases">
        <title>Maritimibacter sp. nov. sp. isolated from sea sand.</title>
        <authorList>
            <person name="Kim J."/>
            <person name="Jeong S.E."/>
            <person name="Jung H.S."/>
            <person name="Jeon C.O."/>
        </authorList>
    </citation>
    <scope>NUCLEOTIDE SEQUENCE [LARGE SCALE GENOMIC DNA]</scope>
    <source>
        <strain evidence="5 6">DP07</strain>
    </source>
</reference>
<dbReference type="InterPro" id="IPR012318">
    <property type="entry name" value="HTH_CRP"/>
</dbReference>
<dbReference type="InterPro" id="IPR014710">
    <property type="entry name" value="RmlC-like_jellyroll"/>
</dbReference>
<keyword evidence="1" id="KW-0805">Transcription regulation</keyword>
<dbReference type="SMART" id="SM00419">
    <property type="entry name" value="HTH_CRP"/>
    <property type="match status" value="1"/>
</dbReference>
<dbReference type="Gene3D" id="1.10.10.10">
    <property type="entry name" value="Winged helix-like DNA-binding domain superfamily/Winged helix DNA-binding domain"/>
    <property type="match status" value="1"/>
</dbReference>
<dbReference type="InterPro" id="IPR018490">
    <property type="entry name" value="cNMP-bd_dom_sf"/>
</dbReference>
<comment type="caution">
    <text evidence="5">The sequence shown here is derived from an EMBL/GenBank/DDBJ whole genome shotgun (WGS) entry which is preliminary data.</text>
</comment>
<accession>A0A845M1J1</accession>
<dbReference type="PROSITE" id="PS51063">
    <property type="entry name" value="HTH_CRP_2"/>
    <property type="match status" value="1"/>
</dbReference>
<dbReference type="SUPFAM" id="SSF51206">
    <property type="entry name" value="cAMP-binding domain-like"/>
    <property type="match status" value="1"/>
</dbReference>
<keyword evidence="3" id="KW-0804">Transcription</keyword>
<dbReference type="SUPFAM" id="SSF46785">
    <property type="entry name" value="Winged helix' DNA-binding domain"/>
    <property type="match status" value="1"/>
</dbReference>
<dbReference type="Pfam" id="PF13545">
    <property type="entry name" value="HTH_Crp_2"/>
    <property type="match status" value="1"/>
</dbReference>
<dbReference type="Proteomes" id="UP000467322">
    <property type="component" value="Unassembled WGS sequence"/>
</dbReference>
<dbReference type="Gene3D" id="2.60.120.10">
    <property type="entry name" value="Jelly Rolls"/>
    <property type="match status" value="1"/>
</dbReference>
<evidence type="ECO:0000256" key="2">
    <source>
        <dbReference type="ARBA" id="ARBA00023125"/>
    </source>
</evidence>
<evidence type="ECO:0000313" key="6">
    <source>
        <dbReference type="Proteomes" id="UP000467322"/>
    </source>
</evidence>
<dbReference type="PRINTS" id="PR00034">
    <property type="entry name" value="HTHCRP"/>
</dbReference>
<dbReference type="GO" id="GO:0006355">
    <property type="term" value="P:regulation of DNA-templated transcription"/>
    <property type="evidence" value="ECO:0007669"/>
    <property type="project" value="InterPro"/>
</dbReference>
<protein>
    <submittedName>
        <fullName evidence="5">Helix-turn-helix domain-containing protein</fullName>
    </submittedName>
</protein>
<organism evidence="5 6">
    <name type="scientific">Maritimibacter harenae</name>
    <dbReference type="NCBI Taxonomy" id="2606218"/>
    <lineage>
        <taxon>Bacteria</taxon>
        <taxon>Pseudomonadati</taxon>
        <taxon>Pseudomonadota</taxon>
        <taxon>Alphaproteobacteria</taxon>
        <taxon>Rhodobacterales</taxon>
        <taxon>Roseobacteraceae</taxon>
        <taxon>Maritimibacter</taxon>
    </lineage>
</organism>
<dbReference type="InterPro" id="IPR036390">
    <property type="entry name" value="WH_DNA-bd_sf"/>
</dbReference>
<keyword evidence="6" id="KW-1185">Reference proteome</keyword>
<keyword evidence="2" id="KW-0238">DNA-binding</keyword>
<gene>
    <name evidence="5" type="ORF">GQE99_00880</name>
</gene>
<name>A0A845M1J1_9RHOB</name>
<dbReference type="AlphaFoldDB" id="A0A845M1J1"/>
<evidence type="ECO:0000259" key="4">
    <source>
        <dbReference type="PROSITE" id="PS51063"/>
    </source>
</evidence>
<dbReference type="RefSeq" id="WP_161349701.1">
    <property type="nucleotide sequence ID" value="NZ_WTUX01000002.1"/>
</dbReference>
<dbReference type="GO" id="GO:0003677">
    <property type="term" value="F:DNA binding"/>
    <property type="evidence" value="ECO:0007669"/>
    <property type="project" value="UniProtKB-KW"/>
</dbReference>
<sequence length="212" mass="22582">MPHAHGPTLCSACPLAEAGLPPAALGAAGAAIGVIQVAKGQLRTCEDLSNHFAIVRKGALKVEFLNPDGRAEIAGFLFQGEVLVCSVSDQDVAITALEDAAFCDVRPDRIAQDVAGAAAALTRFTQAVADQSGLDQRRLIQARSGPVEDRLMWFLEDVAARQKSDAVHLPMPRSDIAHYLNTSAESVSRAFTNLRARGAIETRSPRRITLTN</sequence>
<dbReference type="EMBL" id="WTUX01000002">
    <property type="protein sequence ID" value="MZR11587.1"/>
    <property type="molecule type" value="Genomic_DNA"/>
</dbReference>
<evidence type="ECO:0000313" key="5">
    <source>
        <dbReference type="EMBL" id="MZR11587.1"/>
    </source>
</evidence>
<feature type="domain" description="HTH crp-type" evidence="4">
    <location>
        <begin position="145"/>
        <end position="212"/>
    </location>
</feature>
<dbReference type="InterPro" id="IPR036388">
    <property type="entry name" value="WH-like_DNA-bd_sf"/>
</dbReference>
<proteinExistence type="predicted"/>